<organism evidence="7 8">
    <name type="scientific">Nocardia testacea</name>
    <dbReference type="NCBI Taxonomy" id="248551"/>
    <lineage>
        <taxon>Bacteria</taxon>
        <taxon>Bacillati</taxon>
        <taxon>Actinomycetota</taxon>
        <taxon>Actinomycetes</taxon>
        <taxon>Mycobacteriales</taxon>
        <taxon>Nocardiaceae</taxon>
        <taxon>Nocardia</taxon>
    </lineage>
</organism>
<dbReference type="Gene3D" id="3.40.190.10">
    <property type="entry name" value="Periplasmic binding protein-like II"/>
    <property type="match status" value="2"/>
</dbReference>
<keyword evidence="3" id="KW-0238">DNA-binding</keyword>
<dbReference type="SUPFAM" id="SSF46785">
    <property type="entry name" value="Winged helix' DNA-binding domain"/>
    <property type="match status" value="1"/>
</dbReference>
<evidence type="ECO:0000256" key="3">
    <source>
        <dbReference type="ARBA" id="ARBA00023125"/>
    </source>
</evidence>
<dbReference type="InterPro" id="IPR036390">
    <property type="entry name" value="WH_DNA-bd_sf"/>
</dbReference>
<evidence type="ECO:0000256" key="5">
    <source>
        <dbReference type="ARBA" id="ARBA00023163"/>
    </source>
</evidence>
<gene>
    <name evidence="7" type="ORF">ACH49Z_02080</name>
</gene>
<comment type="similarity">
    <text evidence="1">Belongs to the LysR transcriptional regulatory family.</text>
</comment>
<feature type="domain" description="HTH lysR-type" evidence="6">
    <location>
        <begin position="5"/>
        <end position="63"/>
    </location>
</feature>
<evidence type="ECO:0000256" key="2">
    <source>
        <dbReference type="ARBA" id="ARBA00023015"/>
    </source>
</evidence>
<dbReference type="Pfam" id="PF00126">
    <property type="entry name" value="HTH_1"/>
    <property type="match status" value="1"/>
</dbReference>
<dbReference type="InterPro" id="IPR005119">
    <property type="entry name" value="LysR_subst-bd"/>
</dbReference>
<comment type="caution">
    <text evidence="7">The sequence shown here is derived from an EMBL/GenBank/DDBJ whole genome shotgun (WGS) entry which is preliminary data.</text>
</comment>
<dbReference type="PANTHER" id="PTHR30346:SF0">
    <property type="entry name" value="HCA OPERON TRANSCRIPTIONAL ACTIVATOR HCAR"/>
    <property type="match status" value="1"/>
</dbReference>
<dbReference type="RefSeq" id="WP_397058923.1">
    <property type="nucleotide sequence ID" value="NZ_JBIRYL010000001.1"/>
</dbReference>
<keyword evidence="2" id="KW-0805">Transcription regulation</keyword>
<evidence type="ECO:0000259" key="6">
    <source>
        <dbReference type="PROSITE" id="PS50931"/>
    </source>
</evidence>
<keyword evidence="5" id="KW-0804">Transcription</keyword>
<reference evidence="7 8" key="1">
    <citation type="submission" date="2024-10" db="EMBL/GenBank/DDBJ databases">
        <title>The Natural Products Discovery Center: Release of the First 8490 Sequenced Strains for Exploring Actinobacteria Biosynthetic Diversity.</title>
        <authorList>
            <person name="Kalkreuter E."/>
            <person name="Kautsar S.A."/>
            <person name="Yang D."/>
            <person name="Bader C.D."/>
            <person name="Teijaro C.N."/>
            <person name="Fluegel L."/>
            <person name="Davis C.M."/>
            <person name="Simpson J.R."/>
            <person name="Lauterbach L."/>
            <person name="Steele A.D."/>
            <person name="Gui C."/>
            <person name="Meng S."/>
            <person name="Li G."/>
            <person name="Viehrig K."/>
            <person name="Ye F."/>
            <person name="Su P."/>
            <person name="Kiefer A.F."/>
            <person name="Nichols A."/>
            <person name="Cepeda A.J."/>
            <person name="Yan W."/>
            <person name="Fan B."/>
            <person name="Jiang Y."/>
            <person name="Adhikari A."/>
            <person name="Zheng C.-J."/>
            <person name="Schuster L."/>
            <person name="Cowan T.M."/>
            <person name="Smanski M.J."/>
            <person name="Chevrette M.G."/>
            <person name="De Carvalho L.P.S."/>
            <person name="Shen B."/>
        </authorList>
    </citation>
    <scope>NUCLEOTIDE SEQUENCE [LARGE SCALE GENOMIC DNA]</scope>
    <source>
        <strain evidence="7 8">NPDC019377</strain>
    </source>
</reference>
<dbReference type="PROSITE" id="PS50931">
    <property type="entry name" value="HTH_LYSR"/>
    <property type="match status" value="1"/>
</dbReference>
<keyword evidence="8" id="KW-1185">Reference proteome</keyword>
<accession>A0ABW7VSB1</accession>
<dbReference type="SUPFAM" id="SSF53850">
    <property type="entry name" value="Periplasmic binding protein-like II"/>
    <property type="match status" value="1"/>
</dbReference>
<sequence>MLTNFTLKQLAYFVGAAETGTTSAAAGRFFMNQSSMSAALSELESALGVQLFIRRRSKGLELTSSGRALLPEARRLVRAAEEFSGRAGTLQEGLSGRLVVGCFDTIAPATLPGLLHGFRRLHPDVEVDFLEGGQAELQRALLEGRIELSIMYDYDLASGVERVTMNQPIAHVLVPRGHRVASRETVSLHELAEDPFIMITTSPARPLIMQTFAAAGVTPRVRFNSGNFDHIRALVHQGMGYSIISQSLGATPAHWDKGVRAVPIADAVPPHYVVIASVEQARLTNRARAFRDYCLGSRSGTLSPSDALDSHR</sequence>
<evidence type="ECO:0000313" key="8">
    <source>
        <dbReference type="Proteomes" id="UP001611494"/>
    </source>
</evidence>
<protein>
    <submittedName>
        <fullName evidence="7">LysR substrate-binding domain-containing protein</fullName>
    </submittedName>
</protein>
<evidence type="ECO:0000256" key="4">
    <source>
        <dbReference type="ARBA" id="ARBA00023159"/>
    </source>
</evidence>
<evidence type="ECO:0000256" key="1">
    <source>
        <dbReference type="ARBA" id="ARBA00009437"/>
    </source>
</evidence>
<dbReference type="Gene3D" id="1.10.10.10">
    <property type="entry name" value="Winged helix-like DNA-binding domain superfamily/Winged helix DNA-binding domain"/>
    <property type="match status" value="1"/>
</dbReference>
<dbReference type="InterPro" id="IPR000847">
    <property type="entry name" value="LysR_HTH_N"/>
</dbReference>
<name>A0ABW7VSB1_9NOCA</name>
<dbReference type="Proteomes" id="UP001611494">
    <property type="component" value="Unassembled WGS sequence"/>
</dbReference>
<dbReference type="InterPro" id="IPR036388">
    <property type="entry name" value="WH-like_DNA-bd_sf"/>
</dbReference>
<proteinExistence type="inferred from homology"/>
<dbReference type="Pfam" id="PF03466">
    <property type="entry name" value="LysR_substrate"/>
    <property type="match status" value="1"/>
</dbReference>
<evidence type="ECO:0000313" key="7">
    <source>
        <dbReference type="EMBL" id="MFI2228625.1"/>
    </source>
</evidence>
<dbReference type="PANTHER" id="PTHR30346">
    <property type="entry name" value="TRANSCRIPTIONAL DUAL REGULATOR HCAR-RELATED"/>
    <property type="match status" value="1"/>
</dbReference>
<keyword evidence="4" id="KW-0010">Activator</keyword>
<dbReference type="EMBL" id="JBIRYL010000001">
    <property type="protein sequence ID" value="MFI2228625.1"/>
    <property type="molecule type" value="Genomic_DNA"/>
</dbReference>